<dbReference type="KEGG" id="fri:FraEuI1c_2836"/>
<dbReference type="Pfam" id="PF00378">
    <property type="entry name" value="ECH_1"/>
    <property type="match status" value="1"/>
</dbReference>
<gene>
    <name evidence="1" type="ordered locus">FraEuI1c_2836</name>
</gene>
<name>E3J7V9_PSEI1</name>
<dbReference type="CDD" id="cd06558">
    <property type="entry name" value="crotonase-like"/>
    <property type="match status" value="1"/>
</dbReference>
<reference evidence="1 2" key="1">
    <citation type="submission" date="2010-10" db="EMBL/GenBank/DDBJ databases">
        <title>Complete sequence of Frankia sp. EuI1c.</title>
        <authorList>
            <consortium name="US DOE Joint Genome Institute"/>
            <person name="Lucas S."/>
            <person name="Copeland A."/>
            <person name="Lapidus A."/>
            <person name="Cheng J.-F."/>
            <person name="Bruce D."/>
            <person name="Goodwin L."/>
            <person name="Pitluck S."/>
            <person name="Chertkov O."/>
            <person name="Detter J.C."/>
            <person name="Han C."/>
            <person name="Tapia R."/>
            <person name="Land M."/>
            <person name="Hauser L."/>
            <person name="Jeffries C."/>
            <person name="Kyrpides N."/>
            <person name="Ivanova N."/>
            <person name="Mikhailova N."/>
            <person name="Beauchemin N."/>
            <person name="Sen A."/>
            <person name="Sur S.A."/>
            <person name="Gtari M."/>
            <person name="Wall L."/>
            <person name="Tisa L."/>
            <person name="Woyke T."/>
        </authorList>
    </citation>
    <scope>NUCLEOTIDE SEQUENCE [LARGE SCALE GENOMIC DNA]</scope>
    <source>
        <strain evidence="2">DSM 45817 / CECT 9037 / EuI1c</strain>
    </source>
</reference>
<proteinExistence type="predicted"/>
<protein>
    <submittedName>
        <fullName evidence="1">Enoyl-CoA hydratase/isomerase</fullName>
    </submittedName>
</protein>
<dbReference type="InParanoid" id="E3J7V9"/>
<dbReference type="PANTHER" id="PTHR11941">
    <property type="entry name" value="ENOYL-COA HYDRATASE-RELATED"/>
    <property type="match status" value="1"/>
</dbReference>
<dbReference type="RefSeq" id="WP_013423981.1">
    <property type="nucleotide sequence ID" value="NC_014666.1"/>
</dbReference>
<dbReference type="STRING" id="298654.FraEuI1c_2836"/>
<dbReference type="InterPro" id="IPR029045">
    <property type="entry name" value="ClpP/crotonase-like_dom_sf"/>
</dbReference>
<dbReference type="GO" id="GO:0016853">
    <property type="term" value="F:isomerase activity"/>
    <property type="evidence" value="ECO:0007669"/>
    <property type="project" value="UniProtKB-KW"/>
</dbReference>
<evidence type="ECO:0000313" key="2">
    <source>
        <dbReference type="Proteomes" id="UP000002484"/>
    </source>
</evidence>
<keyword evidence="2" id="KW-1185">Reference proteome</keyword>
<accession>E3J7V9</accession>
<dbReference type="PANTHER" id="PTHR11941:SF54">
    <property type="entry name" value="ENOYL-COA HYDRATASE, MITOCHONDRIAL"/>
    <property type="match status" value="1"/>
</dbReference>
<dbReference type="InterPro" id="IPR001753">
    <property type="entry name" value="Enoyl-CoA_hydra/iso"/>
</dbReference>
<dbReference type="eggNOG" id="COG1024">
    <property type="taxonomic scope" value="Bacteria"/>
</dbReference>
<dbReference type="Gene3D" id="3.90.226.10">
    <property type="entry name" value="2-enoyl-CoA Hydratase, Chain A, domain 1"/>
    <property type="match status" value="1"/>
</dbReference>
<evidence type="ECO:0000313" key="1">
    <source>
        <dbReference type="EMBL" id="ADP80863.1"/>
    </source>
</evidence>
<dbReference type="EMBL" id="CP002299">
    <property type="protein sequence ID" value="ADP80863.1"/>
    <property type="molecule type" value="Genomic_DNA"/>
</dbReference>
<keyword evidence="1" id="KW-0413">Isomerase</keyword>
<dbReference type="AlphaFoldDB" id="E3J7V9"/>
<dbReference type="SUPFAM" id="SSF52096">
    <property type="entry name" value="ClpP/crotonase"/>
    <property type="match status" value="1"/>
</dbReference>
<sequence>MTDELNVERRGRVLVVTLDRQQRMNALSQRIQTTLRETWTSLRTDRTIRAIVITAAGRRAFCTGMDLQDFAERGGPREINPDVHAELRQTPLECDVWLPTIVAVNGVCTGAGFHFVADADVVVASTDAWFVDTHVSVGQVTAIEPITLLPRIGLGNALRLAVLGRKGRLDAAEALRISLVDEVVEPDRLLDRALELADIAASGSPAAIEASKRAIRSALERPMAQAMQYGWDLLIEHRAHPDCNEGPLAFVERREARWQ</sequence>
<organism evidence="1 2">
    <name type="scientific">Pseudofrankia inefficax (strain DSM 45817 / CECT 9037 / DDB 130130 / EuI1c)</name>
    <name type="common">Frankia inefficax</name>
    <dbReference type="NCBI Taxonomy" id="298654"/>
    <lineage>
        <taxon>Bacteria</taxon>
        <taxon>Bacillati</taxon>
        <taxon>Actinomycetota</taxon>
        <taxon>Actinomycetes</taxon>
        <taxon>Frankiales</taxon>
        <taxon>Frankiaceae</taxon>
        <taxon>Pseudofrankia</taxon>
    </lineage>
</organism>
<dbReference type="Proteomes" id="UP000002484">
    <property type="component" value="Chromosome"/>
</dbReference>
<dbReference type="OrthoDB" id="153350at2"/>
<dbReference type="HOGENOM" id="CLU_009834_7_3_11"/>
<dbReference type="GO" id="GO:0006635">
    <property type="term" value="P:fatty acid beta-oxidation"/>
    <property type="evidence" value="ECO:0007669"/>
    <property type="project" value="TreeGrafter"/>
</dbReference>